<accession>G3AXI8</accession>
<dbReference type="EMBL" id="GL996510">
    <property type="protein sequence ID" value="EGV66393.1"/>
    <property type="molecule type" value="Genomic_DNA"/>
</dbReference>
<evidence type="ECO:0000313" key="4">
    <source>
        <dbReference type="Proteomes" id="UP000000707"/>
    </source>
</evidence>
<protein>
    <recommendedName>
        <fullName evidence="2">Skg3/CAF120-like PH-like domain-containing protein</fullName>
    </recommendedName>
</protein>
<feature type="compositionally biased region" description="Pro residues" evidence="1">
    <location>
        <begin position="569"/>
        <end position="579"/>
    </location>
</feature>
<dbReference type="HOGENOM" id="CLU_017094_0_0_1"/>
<proteinExistence type="predicted"/>
<feature type="region of interest" description="Disordered" evidence="1">
    <location>
        <begin position="1"/>
        <end position="93"/>
    </location>
</feature>
<feature type="compositionally biased region" description="Low complexity" evidence="1">
    <location>
        <begin position="49"/>
        <end position="67"/>
    </location>
</feature>
<feature type="domain" description="Skg3/CAF120-like PH-like" evidence="2">
    <location>
        <begin position="271"/>
        <end position="473"/>
    </location>
</feature>
<gene>
    <name evidence="3" type="ORF">CANTEDRAFT_128815</name>
</gene>
<keyword evidence="4" id="KW-1185">Reference proteome</keyword>
<organism evidence="4">
    <name type="scientific">Candida tenuis (strain ATCC 10573 / BCRC 21748 / CBS 615 / JCM 9827 / NBRC 10315 / NRRL Y-1498 / VKM Y-70)</name>
    <name type="common">Yeast</name>
    <name type="synonym">Yamadazyma tenuis</name>
    <dbReference type="NCBI Taxonomy" id="590646"/>
    <lineage>
        <taxon>Eukaryota</taxon>
        <taxon>Fungi</taxon>
        <taxon>Dikarya</taxon>
        <taxon>Ascomycota</taxon>
        <taxon>Saccharomycotina</taxon>
        <taxon>Pichiomycetes</taxon>
        <taxon>Debaryomycetaceae</taxon>
        <taxon>Yamadazyma</taxon>
    </lineage>
</organism>
<evidence type="ECO:0000313" key="3">
    <source>
        <dbReference type="EMBL" id="EGV66393.1"/>
    </source>
</evidence>
<dbReference type="AlphaFoldDB" id="G3AXI8"/>
<dbReference type="OrthoDB" id="5563754at2759"/>
<sequence length="652" mass="73383">MHIPILTQGKDKQTWTSTTKSKNKSPVLPAINTSIPDYKRPPPVNFEVSGSTTSSSPTSISNSRSGTGYPFEEPTSPSSITRRQLSEKIRQTPSSYVRNSRVFSNDFDGTLAQSDSFNSLSNLQSSKNVNSFSNVLLANKSVPPELSPIVSLFNSHNFRTYYAGEILLFRHGEWDSVSSKLTGNELSLWYQDETFNPTYYNLFDYNITLDASNWVVKFSNDLNESFYNLILRATCQEDYVNWVTALFLSNYEKLSLNEAFTAVVLSMIGPKLSDIHTLLSKKKYPKFEWCNIRLPQINHKWLRCYVAIHPSSSKKSGRIEIYQSEKTTKKNLICYITGVTNVYNIFPENVNMIEYNSIMKLNGEVYVNSGVEHLFLSSQPSASSGAFSRAHRRATSGSSFFSASSSPPSSPKIKSSQSFINTNYIYMMPDNHPGVQAIETMIRNYIPILDAFKLYGRPKQLNSDKYDKHSLLFGLPSLPHYEYLSFDDAREIVDLHLSESQHSSWSFTEWNNAFKHMVEFKMANENYKGNGNISVLYKSLELDDSDLLSIKSLPDINFPQGATNEFSPSPVPGGSPPDSPSIDNNLASSGFNIVTTPSRVASSSFPDSPNSTGAFRFDNFENYNNIDKVASPVTQLGELDEPIKFHPYRQRA</sequence>
<dbReference type="InterPro" id="IPR058155">
    <property type="entry name" value="Skg3/CAF120-like_PH"/>
</dbReference>
<feature type="region of interest" description="Disordered" evidence="1">
    <location>
        <begin position="559"/>
        <end position="588"/>
    </location>
</feature>
<dbReference type="Pfam" id="PF25381">
    <property type="entry name" value="PH_26"/>
    <property type="match status" value="1"/>
</dbReference>
<evidence type="ECO:0000256" key="1">
    <source>
        <dbReference type="SAM" id="MobiDB-lite"/>
    </source>
</evidence>
<name>G3AXI8_CANTC</name>
<evidence type="ECO:0000259" key="2">
    <source>
        <dbReference type="Pfam" id="PF25381"/>
    </source>
</evidence>
<dbReference type="Proteomes" id="UP000000707">
    <property type="component" value="Unassembled WGS sequence"/>
</dbReference>
<dbReference type="eggNOG" id="ENOG502RYUU">
    <property type="taxonomic scope" value="Eukaryota"/>
</dbReference>
<reference evidence="3 4" key="1">
    <citation type="journal article" date="2011" name="Proc. Natl. Acad. Sci. U.S.A.">
        <title>Comparative genomics of xylose-fermenting fungi for enhanced biofuel production.</title>
        <authorList>
            <person name="Wohlbach D.J."/>
            <person name="Kuo A."/>
            <person name="Sato T.K."/>
            <person name="Potts K.M."/>
            <person name="Salamov A.A."/>
            <person name="LaButti K.M."/>
            <person name="Sun H."/>
            <person name="Clum A."/>
            <person name="Pangilinan J.L."/>
            <person name="Lindquist E.A."/>
            <person name="Lucas S."/>
            <person name="Lapidus A."/>
            <person name="Jin M."/>
            <person name="Gunawan C."/>
            <person name="Balan V."/>
            <person name="Dale B.E."/>
            <person name="Jeffries T.W."/>
            <person name="Zinkel R."/>
            <person name="Barry K.W."/>
            <person name="Grigoriev I.V."/>
            <person name="Gasch A.P."/>
        </authorList>
    </citation>
    <scope>NUCLEOTIDE SEQUENCE [LARGE SCALE GENOMIC DNA]</scope>
    <source>
        <strain evidence="4">ATCC 10573 / BCRC 21748 / CBS 615 / JCM 9827 / NBRC 10315 / NRRL Y-1498 / VKM Y-70</strain>
    </source>
</reference>